<keyword evidence="3" id="KW-1185">Reference proteome</keyword>
<name>A0ABN1L7H2_9GAMM</name>
<evidence type="ECO:0000313" key="3">
    <source>
        <dbReference type="Proteomes" id="UP001500021"/>
    </source>
</evidence>
<proteinExistence type="predicted"/>
<evidence type="ECO:0000256" key="1">
    <source>
        <dbReference type="SAM" id="SignalP"/>
    </source>
</evidence>
<protein>
    <submittedName>
        <fullName evidence="2">Uncharacterized protein</fullName>
    </submittedName>
</protein>
<sequence length="140" mass="14584">MKNLVAALSVVLFTGAAQASTSSVKFVSVDNSIESQICVVAAKSGYNAAVSYASQSGQKNMVAMKCNGKSIQQFSKAYQAPKAATKIVVVPANANSASKVCAQAVATGIDSVANTTNFDVKQMRCNGQTISQFVKQYSTL</sequence>
<feature type="chain" id="PRO_5045508673" evidence="1">
    <location>
        <begin position="20"/>
        <end position="140"/>
    </location>
</feature>
<gene>
    <name evidence="2" type="ORF">GCM10009111_17680</name>
</gene>
<reference evidence="2 3" key="1">
    <citation type="journal article" date="2019" name="Int. J. Syst. Evol. Microbiol.">
        <title>The Global Catalogue of Microorganisms (GCM) 10K type strain sequencing project: providing services to taxonomists for standard genome sequencing and annotation.</title>
        <authorList>
            <consortium name="The Broad Institute Genomics Platform"/>
            <consortium name="The Broad Institute Genome Sequencing Center for Infectious Disease"/>
            <person name="Wu L."/>
            <person name="Ma J."/>
        </authorList>
    </citation>
    <scope>NUCLEOTIDE SEQUENCE [LARGE SCALE GENOMIC DNA]</scope>
    <source>
        <strain evidence="2 3">JCM 15608</strain>
    </source>
</reference>
<comment type="caution">
    <text evidence="2">The sequence shown here is derived from an EMBL/GenBank/DDBJ whole genome shotgun (WGS) entry which is preliminary data.</text>
</comment>
<dbReference type="Proteomes" id="UP001500021">
    <property type="component" value="Unassembled WGS sequence"/>
</dbReference>
<keyword evidence="1" id="KW-0732">Signal</keyword>
<dbReference type="EMBL" id="BAAAFA010000005">
    <property type="protein sequence ID" value="GAA0817018.1"/>
    <property type="molecule type" value="Genomic_DNA"/>
</dbReference>
<accession>A0ABN1L7H2</accession>
<dbReference type="RefSeq" id="WP_215978965.1">
    <property type="nucleotide sequence ID" value="NZ_BAAAFA010000005.1"/>
</dbReference>
<evidence type="ECO:0000313" key="2">
    <source>
        <dbReference type="EMBL" id="GAA0817018.1"/>
    </source>
</evidence>
<feature type="signal peptide" evidence="1">
    <location>
        <begin position="1"/>
        <end position="19"/>
    </location>
</feature>
<organism evidence="2 3">
    <name type="scientific">Colwellia asteriadis</name>
    <dbReference type="NCBI Taxonomy" id="517723"/>
    <lineage>
        <taxon>Bacteria</taxon>
        <taxon>Pseudomonadati</taxon>
        <taxon>Pseudomonadota</taxon>
        <taxon>Gammaproteobacteria</taxon>
        <taxon>Alteromonadales</taxon>
        <taxon>Colwelliaceae</taxon>
        <taxon>Colwellia</taxon>
    </lineage>
</organism>